<keyword evidence="2" id="KW-1133">Transmembrane helix</keyword>
<feature type="compositionally biased region" description="Basic and acidic residues" evidence="1">
    <location>
        <begin position="100"/>
        <end position="110"/>
    </location>
</feature>
<feature type="region of interest" description="Disordered" evidence="1">
    <location>
        <begin position="92"/>
        <end position="119"/>
    </location>
</feature>
<dbReference type="AlphaFoldDB" id="A0AA88SKI9"/>
<feature type="transmembrane region" description="Helical" evidence="2">
    <location>
        <begin position="20"/>
        <end position="42"/>
    </location>
</feature>
<accession>A0AA88SKI9</accession>
<evidence type="ECO:0000313" key="3">
    <source>
        <dbReference type="EMBL" id="KAK2842451.1"/>
    </source>
</evidence>
<protein>
    <submittedName>
        <fullName evidence="3">Uncharacterized protein</fullName>
    </submittedName>
</protein>
<reference evidence="3" key="1">
    <citation type="submission" date="2023-07" db="EMBL/GenBank/DDBJ databases">
        <title>Chromosome-level Genome Assembly of Striped Snakehead (Channa striata).</title>
        <authorList>
            <person name="Liu H."/>
        </authorList>
    </citation>
    <scope>NUCLEOTIDE SEQUENCE</scope>
    <source>
        <strain evidence="3">Gz</strain>
        <tissue evidence="3">Muscle</tissue>
    </source>
</reference>
<dbReference type="PANTHER" id="PTHR47730:SF1">
    <property type="entry name" value="SMALL INTEGRAL MEMBRANE PROTEIN 29"/>
    <property type="match status" value="1"/>
</dbReference>
<evidence type="ECO:0000313" key="4">
    <source>
        <dbReference type="Proteomes" id="UP001187415"/>
    </source>
</evidence>
<sequence>MLFNTTTPHISPPKPRFPGYYILILFVLLILTGCAVAVVIYIRRRSRLAELRHRLIPQYSYDPTEELQDWGDAVRDEDKELTEPLYKELSLSFSSGYGTGEDKQKEETVPRRARRLLYN</sequence>
<dbReference type="Proteomes" id="UP001187415">
    <property type="component" value="Unassembled WGS sequence"/>
</dbReference>
<keyword evidence="2" id="KW-0812">Transmembrane</keyword>
<dbReference type="InterPro" id="IPR043239">
    <property type="entry name" value="SMIM29"/>
</dbReference>
<keyword evidence="2" id="KW-0472">Membrane</keyword>
<keyword evidence="4" id="KW-1185">Reference proteome</keyword>
<name>A0AA88SKI9_CHASR</name>
<evidence type="ECO:0000256" key="1">
    <source>
        <dbReference type="SAM" id="MobiDB-lite"/>
    </source>
</evidence>
<evidence type="ECO:0000256" key="2">
    <source>
        <dbReference type="SAM" id="Phobius"/>
    </source>
</evidence>
<proteinExistence type="predicted"/>
<comment type="caution">
    <text evidence="3">The sequence shown here is derived from an EMBL/GenBank/DDBJ whole genome shotgun (WGS) entry which is preliminary data.</text>
</comment>
<gene>
    <name evidence="3" type="ORF">Q5P01_012651</name>
</gene>
<organism evidence="3 4">
    <name type="scientific">Channa striata</name>
    <name type="common">Snakehead murrel</name>
    <name type="synonym">Ophicephalus striatus</name>
    <dbReference type="NCBI Taxonomy" id="64152"/>
    <lineage>
        <taxon>Eukaryota</taxon>
        <taxon>Metazoa</taxon>
        <taxon>Chordata</taxon>
        <taxon>Craniata</taxon>
        <taxon>Vertebrata</taxon>
        <taxon>Euteleostomi</taxon>
        <taxon>Actinopterygii</taxon>
        <taxon>Neopterygii</taxon>
        <taxon>Teleostei</taxon>
        <taxon>Neoteleostei</taxon>
        <taxon>Acanthomorphata</taxon>
        <taxon>Anabantaria</taxon>
        <taxon>Anabantiformes</taxon>
        <taxon>Channoidei</taxon>
        <taxon>Channidae</taxon>
        <taxon>Channa</taxon>
    </lineage>
</organism>
<dbReference type="PANTHER" id="PTHR47730">
    <property type="entry name" value="SMALL INTEGRAL MEMBRANE PROTEIN 29"/>
    <property type="match status" value="1"/>
</dbReference>
<dbReference type="EMBL" id="JAUPFM010000009">
    <property type="protein sequence ID" value="KAK2842451.1"/>
    <property type="molecule type" value="Genomic_DNA"/>
</dbReference>